<keyword evidence="1" id="KW-0732">Signal</keyword>
<reference evidence="2 3" key="1">
    <citation type="journal article" date="2013" name="PLoS Genet.">
        <title>The genome and development-dependent transcriptomes of Pyronema confluens: a window into fungal evolution.</title>
        <authorList>
            <person name="Traeger S."/>
            <person name="Altegoer F."/>
            <person name="Freitag M."/>
            <person name="Gabaldon T."/>
            <person name="Kempken F."/>
            <person name="Kumar A."/>
            <person name="Marcet-Houben M."/>
            <person name="Poggeler S."/>
            <person name="Stajich J.E."/>
            <person name="Nowrousian M."/>
        </authorList>
    </citation>
    <scope>NUCLEOTIDE SEQUENCE [LARGE SCALE GENOMIC DNA]</scope>
    <source>
        <strain evidence="3">CBS 100304</strain>
        <tissue evidence="2">Vegetative mycelium</tissue>
    </source>
</reference>
<feature type="chain" id="PRO_5004651787" evidence="1">
    <location>
        <begin position="23"/>
        <end position="128"/>
    </location>
</feature>
<dbReference type="OrthoDB" id="10387966at2759"/>
<evidence type="ECO:0000313" key="3">
    <source>
        <dbReference type="Proteomes" id="UP000018144"/>
    </source>
</evidence>
<proteinExistence type="predicted"/>
<dbReference type="Proteomes" id="UP000018144">
    <property type="component" value="Unassembled WGS sequence"/>
</dbReference>
<dbReference type="EMBL" id="HF936132">
    <property type="protein sequence ID" value="CCX33542.1"/>
    <property type="molecule type" value="Genomic_DNA"/>
</dbReference>
<evidence type="ECO:0000313" key="2">
    <source>
        <dbReference type="EMBL" id="CCX33542.1"/>
    </source>
</evidence>
<dbReference type="AlphaFoldDB" id="U4LPN4"/>
<sequence length="128" mass="14534">MYASSLLPIGLFLLSGSPVILASTTVPMKNEVRVTLFSKPNFEFAPPYWYGSHDLTKRLCVNLPREHHGHVESYLVEGGCCTFYEKKDCKKALFSANRKADRKLGPNHRNKIESYQCGKPGCKLRSRR</sequence>
<accession>U4LPN4</accession>
<feature type="signal peptide" evidence="1">
    <location>
        <begin position="1"/>
        <end position="22"/>
    </location>
</feature>
<protein>
    <submittedName>
        <fullName evidence="2">Uncharacterized protein</fullName>
    </submittedName>
</protein>
<gene>
    <name evidence="2" type="ORF">PCON_01384</name>
</gene>
<keyword evidence="3" id="KW-1185">Reference proteome</keyword>
<name>U4LPN4_PYROM</name>
<organism evidence="2 3">
    <name type="scientific">Pyronema omphalodes (strain CBS 100304)</name>
    <name type="common">Pyronema confluens</name>
    <dbReference type="NCBI Taxonomy" id="1076935"/>
    <lineage>
        <taxon>Eukaryota</taxon>
        <taxon>Fungi</taxon>
        <taxon>Dikarya</taxon>
        <taxon>Ascomycota</taxon>
        <taxon>Pezizomycotina</taxon>
        <taxon>Pezizomycetes</taxon>
        <taxon>Pezizales</taxon>
        <taxon>Pyronemataceae</taxon>
        <taxon>Pyronema</taxon>
    </lineage>
</organism>
<evidence type="ECO:0000256" key="1">
    <source>
        <dbReference type="SAM" id="SignalP"/>
    </source>
</evidence>